<feature type="transmembrane region" description="Helical" evidence="1">
    <location>
        <begin position="119"/>
        <end position="138"/>
    </location>
</feature>
<dbReference type="InterPro" id="IPR003675">
    <property type="entry name" value="Rce1/LyrA-like_dom"/>
</dbReference>
<feature type="transmembrane region" description="Helical" evidence="1">
    <location>
        <begin position="192"/>
        <end position="211"/>
    </location>
</feature>
<dbReference type="GO" id="GO:0008237">
    <property type="term" value="F:metallopeptidase activity"/>
    <property type="evidence" value="ECO:0007669"/>
    <property type="project" value="UniProtKB-KW"/>
</dbReference>
<keyword evidence="3" id="KW-0482">Metalloprotease</keyword>
<gene>
    <name evidence="3" type="ORF">ENU20_00180</name>
</gene>
<dbReference type="Pfam" id="PF02517">
    <property type="entry name" value="Rce1-like"/>
    <property type="match status" value="1"/>
</dbReference>
<protein>
    <submittedName>
        <fullName evidence="3">CPBP family intramembrane metalloprotease</fullName>
    </submittedName>
</protein>
<dbReference type="GO" id="GO:0080120">
    <property type="term" value="P:CAAX-box protein maturation"/>
    <property type="evidence" value="ECO:0007669"/>
    <property type="project" value="UniProtKB-ARBA"/>
</dbReference>
<keyword evidence="1" id="KW-1133">Transmembrane helix</keyword>
<evidence type="ECO:0000313" key="3">
    <source>
        <dbReference type="EMBL" id="HGQ73488.1"/>
    </source>
</evidence>
<dbReference type="GO" id="GO:0006508">
    <property type="term" value="P:proteolysis"/>
    <property type="evidence" value="ECO:0007669"/>
    <property type="project" value="UniProtKB-KW"/>
</dbReference>
<feature type="transmembrane region" description="Helical" evidence="1">
    <location>
        <begin position="159"/>
        <end position="180"/>
    </location>
</feature>
<organism evidence="3">
    <name type="scientific">Staphylothermus marinus</name>
    <dbReference type="NCBI Taxonomy" id="2280"/>
    <lineage>
        <taxon>Archaea</taxon>
        <taxon>Thermoproteota</taxon>
        <taxon>Thermoprotei</taxon>
        <taxon>Desulfurococcales</taxon>
        <taxon>Desulfurococcaceae</taxon>
        <taxon>Staphylothermus</taxon>
    </lineage>
</organism>
<feature type="domain" description="CAAX prenyl protease 2/Lysostaphin resistance protein A-like" evidence="2">
    <location>
        <begin position="119"/>
        <end position="228"/>
    </location>
</feature>
<keyword evidence="1" id="KW-0472">Membrane</keyword>
<sequence>MFSLAKRFLALLEVSLVSLILTFNVWFHDAYYAYLKCSIYWHYVYPSSIMFLALLAILLPRRSFRIYGFLPRNTIFTLKWCSIFIAVFTLPSLYSIVFSIALGISKSAEPSIHDIIQNVIDYMVFVGFFEEAYFRGYVQSRLNEVYEKRWRRLLFKEWSVNYGMSLPLTSIIFALVHIVHYWNPITSRWNPAWWMPIHILGAFALGCLAGAIREASDIYVSASLHGAIMTSYTLLSTYTNVLILNISLFTSWFIFFYILSEYFHESTNLKFKAVE</sequence>
<name>A0A7C4NNI8_STAMA</name>
<dbReference type="EMBL" id="DTBP01000004">
    <property type="protein sequence ID" value="HGQ73488.1"/>
    <property type="molecule type" value="Genomic_DNA"/>
</dbReference>
<proteinExistence type="predicted"/>
<keyword evidence="3" id="KW-0645">Protease</keyword>
<feature type="transmembrane region" description="Helical" evidence="1">
    <location>
        <begin position="80"/>
        <end position="104"/>
    </location>
</feature>
<evidence type="ECO:0000256" key="1">
    <source>
        <dbReference type="SAM" id="Phobius"/>
    </source>
</evidence>
<evidence type="ECO:0000259" key="2">
    <source>
        <dbReference type="Pfam" id="PF02517"/>
    </source>
</evidence>
<keyword evidence="3" id="KW-0378">Hydrolase</keyword>
<keyword evidence="1" id="KW-0812">Transmembrane</keyword>
<feature type="transmembrane region" description="Helical" evidence="1">
    <location>
        <begin position="241"/>
        <end position="260"/>
    </location>
</feature>
<dbReference type="AlphaFoldDB" id="A0A7C4NNI8"/>
<feature type="transmembrane region" description="Helical" evidence="1">
    <location>
        <begin position="7"/>
        <end position="27"/>
    </location>
</feature>
<reference evidence="3" key="1">
    <citation type="journal article" date="2020" name="mSystems">
        <title>Genome- and Community-Level Interaction Insights into Carbon Utilization and Element Cycling Functions of Hydrothermarchaeota in Hydrothermal Sediment.</title>
        <authorList>
            <person name="Zhou Z."/>
            <person name="Liu Y."/>
            <person name="Xu W."/>
            <person name="Pan J."/>
            <person name="Luo Z.H."/>
            <person name="Li M."/>
        </authorList>
    </citation>
    <scope>NUCLEOTIDE SEQUENCE [LARGE SCALE GENOMIC DNA]</scope>
    <source>
        <strain evidence="3">SpSt-648</strain>
    </source>
</reference>
<feature type="transmembrane region" description="Helical" evidence="1">
    <location>
        <begin position="39"/>
        <end position="59"/>
    </location>
</feature>
<dbReference type="GO" id="GO:0004175">
    <property type="term" value="F:endopeptidase activity"/>
    <property type="evidence" value="ECO:0007669"/>
    <property type="project" value="UniProtKB-ARBA"/>
</dbReference>
<accession>A0A7C4NNI8</accession>
<comment type="caution">
    <text evidence="3">The sequence shown here is derived from an EMBL/GenBank/DDBJ whole genome shotgun (WGS) entry which is preliminary data.</text>
</comment>